<gene>
    <name evidence="1" type="ORF">MLD38_036053</name>
</gene>
<sequence>MPGSSGLSISSSSSCCKNRFYCPTALRRQQHQHQPPQRRLRDDSNNSNRHGGGEFQNGNQMPAPRKATSLTAASKTEVAVVASGTTGGDEVLREKRVVELQSCSVSFAESNLDRFLESTTPRVSFQYLPKTSMFGWRHRGIDDCHPYFVLEDLWESFKQWSAYGAGVPLLLNGSDSVIQYYVPYLSVWDSALCTLH</sequence>
<name>A0ACB9LJ72_9MYRT</name>
<evidence type="ECO:0000313" key="2">
    <source>
        <dbReference type="Proteomes" id="UP001057402"/>
    </source>
</evidence>
<comment type="caution">
    <text evidence="1">The sequence shown here is derived from an EMBL/GenBank/DDBJ whole genome shotgun (WGS) entry which is preliminary data.</text>
</comment>
<organism evidence="1 2">
    <name type="scientific">Melastoma candidum</name>
    <dbReference type="NCBI Taxonomy" id="119954"/>
    <lineage>
        <taxon>Eukaryota</taxon>
        <taxon>Viridiplantae</taxon>
        <taxon>Streptophyta</taxon>
        <taxon>Embryophyta</taxon>
        <taxon>Tracheophyta</taxon>
        <taxon>Spermatophyta</taxon>
        <taxon>Magnoliopsida</taxon>
        <taxon>eudicotyledons</taxon>
        <taxon>Gunneridae</taxon>
        <taxon>Pentapetalae</taxon>
        <taxon>rosids</taxon>
        <taxon>malvids</taxon>
        <taxon>Myrtales</taxon>
        <taxon>Melastomataceae</taxon>
        <taxon>Melastomatoideae</taxon>
        <taxon>Melastomateae</taxon>
        <taxon>Melastoma</taxon>
    </lineage>
</organism>
<reference evidence="2" key="1">
    <citation type="journal article" date="2023" name="Front. Plant Sci.">
        <title>Chromosomal-level genome assembly of Melastoma candidum provides insights into trichome evolution.</title>
        <authorList>
            <person name="Zhong Y."/>
            <person name="Wu W."/>
            <person name="Sun C."/>
            <person name="Zou P."/>
            <person name="Liu Y."/>
            <person name="Dai S."/>
            <person name="Zhou R."/>
        </authorList>
    </citation>
    <scope>NUCLEOTIDE SEQUENCE [LARGE SCALE GENOMIC DNA]</scope>
</reference>
<proteinExistence type="predicted"/>
<dbReference type="Proteomes" id="UP001057402">
    <property type="component" value="Chromosome 11"/>
</dbReference>
<evidence type="ECO:0000313" key="1">
    <source>
        <dbReference type="EMBL" id="KAI4311133.1"/>
    </source>
</evidence>
<accession>A0ACB9LJ72</accession>
<keyword evidence="2" id="KW-1185">Reference proteome</keyword>
<dbReference type="EMBL" id="CM042890">
    <property type="protein sequence ID" value="KAI4311133.1"/>
    <property type="molecule type" value="Genomic_DNA"/>
</dbReference>
<protein>
    <submittedName>
        <fullName evidence="1">Uncharacterized protein</fullName>
    </submittedName>
</protein>